<reference evidence="1" key="1">
    <citation type="submission" date="2019-06" db="EMBL/GenBank/DDBJ databases">
        <title>Genomics analysis of Aphanomyces spp. identifies a new class of oomycete effector associated with host adaptation.</title>
        <authorList>
            <person name="Gaulin E."/>
        </authorList>
    </citation>
    <scope>NUCLEOTIDE SEQUENCE</scope>
    <source>
        <strain evidence="1">CBS 578.67</strain>
    </source>
</reference>
<sequence length="346" mass="39216">VCFDTFTPTGGVTKLCGPACPAQVCASCLTQCIRTRIQSIPAGILTKLDCPICIRPVNLMRWKMRCPASVRSEVDTFALHIQHACDVLCPNCHCTSNVLPKHSTTVDPIKLMPSLAKYIPALRQLCQEYCRHRVSVQDLCAFVQTTFPRHFDLLCRRMLSLIHDVERRATLFLRIARAQPFIKSACCQADLCFNCKTCGHHNGTPCSVLDNSTEAMGSCPNCNLTLVKGDGCDWITCFCGRGFYWTHGLCCFRWSLVTSHQKRLVLVAIVWPALHSFRMRKVILPELVLQVNLRPFTPRFRLVLAYLRGQVVKNKEKRKLEADLLEVLAIDVCFYDMLELVRHHCC</sequence>
<proteinExistence type="predicted"/>
<dbReference type="OrthoDB" id="61228at2759"/>
<gene>
    <name evidence="1" type="ORF">As57867_015202</name>
</gene>
<feature type="non-terminal residue" evidence="1">
    <location>
        <position position="1"/>
    </location>
</feature>
<accession>A0A6A4YAR2</accession>
<evidence type="ECO:0000313" key="1">
    <source>
        <dbReference type="EMBL" id="KAF0693810.1"/>
    </source>
</evidence>
<protein>
    <recommendedName>
        <fullName evidence="2">RING-type domain-containing protein</fullName>
    </recommendedName>
</protein>
<evidence type="ECO:0008006" key="2">
    <source>
        <dbReference type="Google" id="ProtNLM"/>
    </source>
</evidence>
<dbReference type="AlphaFoldDB" id="A0A6A4YAR2"/>
<name>A0A6A4YAR2_9STRA</name>
<dbReference type="EMBL" id="VJMH01005643">
    <property type="protein sequence ID" value="KAF0693810.1"/>
    <property type="molecule type" value="Genomic_DNA"/>
</dbReference>
<organism evidence="1">
    <name type="scientific">Aphanomyces stellatus</name>
    <dbReference type="NCBI Taxonomy" id="120398"/>
    <lineage>
        <taxon>Eukaryota</taxon>
        <taxon>Sar</taxon>
        <taxon>Stramenopiles</taxon>
        <taxon>Oomycota</taxon>
        <taxon>Saprolegniomycetes</taxon>
        <taxon>Saprolegniales</taxon>
        <taxon>Verrucalvaceae</taxon>
        <taxon>Aphanomyces</taxon>
    </lineage>
</organism>
<comment type="caution">
    <text evidence="1">The sequence shown here is derived from an EMBL/GenBank/DDBJ whole genome shotgun (WGS) entry which is preliminary data.</text>
</comment>